<evidence type="ECO:0000313" key="13">
    <source>
        <dbReference type="Proteomes" id="UP001147653"/>
    </source>
</evidence>
<comment type="caution">
    <text evidence="12">The sequence shown here is derived from an EMBL/GenBank/DDBJ whole genome shotgun (WGS) entry which is preliminary data.</text>
</comment>
<keyword evidence="5" id="KW-0326">Glycosidase</keyword>
<dbReference type="SUPFAM" id="SSF49899">
    <property type="entry name" value="Concanavalin A-like lectins/glucanases"/>
    <property type="match status" value="1"/>
</dbReference>
<keyword evidence="10" id="KW-0732">Signal</keyword>
<dbReference type="InterPro" id="IPR008264">
    <property type="entry name" value="Beta_glucanase"/>
</dbReference>
<dbReference type="AlphaFoldDB" id="A0A9X3NHY3"/>
<dbReference type="EMBL" id="JAPDDP010000105">
    <property type="protein sequence ID" value="MDA0185265.1"/>
    <property type="molecule type" value="Genomic_DNA"/>
</dbReference>
<dbReference type="PANTHER" id="PTHR31062">
    <property type="entry name" value="XYLOGLUCAN ENDOTRANSGLUCOSYLASE/HYDROLASE PROTEIN 8-RELATED"/>
    <property type="match status" value="1"/>
</dbReference>
<keyword evidence="4 12" id="KW-0378">Hydrolase</keyword>
<gene>
    <name evidence="12" type="ORF">OJ997_33480</name>
</gene>
<evidence type="ECO:0000256" key="9">
    <source>
        <dbReference type="PIRSR" id="PIRSR608264-1"/>
    </source>
</evidence>
<comment type="catalytic activity">
    <reaction evidence="1">
        <text>Hydrolysis of (1-&gt;4)-beta-D-glucosidic linkages in beta-D-glucans containing (1-&gt;3)- and (1-&gt;4)-bonds.</text>
        <dbReference type="EC" id="3.2.1.73"/>
    </reaction>
</comment>
<evidence type="ECO:0000259" key="11">
    <source>
        <dbReference type="PROSITE" id="PS51762"/>
    </source>
</evidence>
<dbReference type="GO" id="GO:0005975">
    <property type="term" value="P:carbohydrate metabolic process"/>
    <property type="evidence" value="ECO:0007669"/>
    <property type="project" value="InterPro"/>
</dbReference>
<dbReference type="Proteomes" id="UP001147653">
    <property type="component" value="Unassembled WGS sequence"/>
</dbReference>
<dbReference type="InterPro" id="IPR044791">
    <property type="entry name" value="Beta-glucanase/XTH"/>
</dbReference>
<evidence type="ECO:0000256" key="7">
    <source>
        <dbReference type="ARBA" id="ARBA00029771"/>
    </source>
</evidence>
<accession>A0A9X3NHY3</accession>
<name>A0A9X3NHY3_9ACTN</name>
<feature type="active site" description="Proton donor" evidence="9">
    <location>
        <position position="119"/>
    </location>
</feature>
<dbReference type="PROSITE" id="PS51762">
    <property type="entry name" value="GH16_2"/>
    <property type="match status" value="1"/>
</dbReference>
<sequence>MSRLLVLAVLVVLIVPSSASAAPARAFSDGFATLDAARWAPGEHQLGRSALRAANVTVRGGALQLVLPAGGTDGGEIRSTRQYSGGVARARLQVANAPSSITGFFLYAAPDYASEIDIEVFNDPSGKVLFSTYANGRQTNTETRTLGFDPTAAPHDYEIAWGNGRVSFTVDGQVLRTWTAGVTKLPMNLYANAWFPAWLEGLAPAGRRATVIDQIEYRRR</sequence>
<evidence type="ECO:0000256" key="3">
    <source>
        <dbReference type="ARBA" id="ARBA00014569"/>
    </source>
</evidence>
<feature type="domain" description="GH16" evidence="11">
    <location>
        <begin position="17"/>
        <end position="220"/>
    </location>
</feature>
<evidence type="ECO:0000256" key="10">
    <source>
        <dbReference type="SAM" id="SignalP"/>
    </source>
</evidence>
<evidence type="ECO:0000256" key="8">
    <source>
        <dbReference type="ARBA" id="ARBA00031665"/>
    </source>
</evidence>
<dbReference type="CDD" id="cd00413">
    <property type="entry name" value="Glyco_hydrolase_16"/>
    <property type="match status" value="1"/>
</dbReference>
<organism evidence="12 13">
    <name type="scientific">Solirubrobacter phytolaccae</name>
    <dbReference type="NCBI Taxonomy" id="1404360"/>
    <lineage>
        <taxon>Bacteria</taxon>
        <taxon>Bacillati</taxon>
        <taxon>Actinomycetota</taxon>
        <taxon>Thermoleophilia</taxon>
        <taxon>Solirubrobacterales</taxon>
        <taxon>Solirubrobacteraceae</taxon>
        <taxon>Solirubrobacter</taxon>
    </lineage>
</organism>
<keyword evidence="13" id="KW-1185">Reference proteome</keyword>
<proteinExistence type="predicted"/>
<dbReference type="RefSeq" id="WP_270029761.1">
    <property type="nucleotide sequence ID" value="NZ_JAPDDP010000105.1"/>
</dbReference>
<dbReference type="EC" id="3.2.1.73" evidence="2"/>
<feature type="active site" description="Nucleophile" evidence="9">
    <location>
        <position position="115"/>
    </location>
</feature>
<evidence type="ECO:0000256" key="6">
    <source>
        <dbReference type="ARBA" id="ARBA00029722"/>
    </source>
</evidence>
<evidence type="ECO:0000313" key="12">
    <source>
        <dbReference type="EMBL" id="MDA0185265.1"/>
    </source>
</evidence>
<dbReference type="Gene3D" id="2.60.120.200">
    <property type="match status" value="1"/>
</dbReference>
<reference evidence="12" key="1">
    <citation type="submission" date="2022-10" db="EMBL/GenBank/DDBJ databases">
        <title>The WGS of Solirubrobacter phytolaccae KCTC 29190.</title>
        <authorList>
            <person name="Jiang Z."/>
        </authorList>
    </citation>
    <scope>NUCLEOTIDE SEQUENCE</scope>
    <source>
        <strain evidence="12">KCTC 29190</strain>
    </source>
</reference>
<evidence type="ECO:0000256" key="1">
    <source>
        <dbReference type="ARBA" id="ARBA00000481"/>
    </source>
</evidence>
<evidence type="ECO:0000256" key="5">
    <source>
        <dbReference type="ARBA" id="ARBA00023295"/>
    </source>
</evidence>
<feature type="chain" id="PRO_5040968850" description="Beta-glucanase" evidence="10">
    <location>
        <begin position="22"/>
        <end position="220"/>
    </location>
</feature>
<dbReference type="InterPro" id="IPR000757">
    <property type="entry name" value="Beta-glucanase-like"/>
</dbReference>
<dbReference type="GO" id="GO:0042972">
    <property type="term" value="F:licheninase activity"/>
    <property type="evidence" value="ECO:0007669"/>
    <property type="project" value="UniProtKB-EC"/>
</dbReference>
<dbReference type="InterPro" id="IPR013320">
    <property type="entry name" value="ConA-like_dom_sf"/>
</dbReference>
<dbReference type="PRINTS" id="PR00737">
    <property type="entry name" value="GLHYDRLASE16"/>
</dbReference>
<evidence type="ECO:0000256" key="2">
    <source>
        <dbReference type="ARBA" id="ARBA00012690"/>
    </source>
</evidence>
<protein>
    <recommendedName>
        <fullName evidence="3">Beta-glucanase</fullName>
        <ecNumber evidence="2">3.2.1.73</ecNumber>
    </recommendedName>
    <alternativeName>
        <fullName evidence="8">1,3-1,4-beta-D-glucan 4-glucanohydrolase</fullName>
    </alternativeName>
    <alternativeName>
        <fullName evidence="7">Endo-beta-1,3-1,4 glucanase</fullName>
    </alternativeName>
    <alternativeName>
        <fullName evidence="6">Lichenase</fullName>
    </alternativeName>
</protein>
<feature type="signal peptide" evidence="10">
    <location>
        <begin position="1"/>
        <end position="21"/>
    </location>
</feature>
<dbReference type="Pfam" id="PF00722">
    <property type="entry name" value="Glyco_hydro_16"/>
    <property type="match status" value="1"/>
</dbReference>
<evidence type="ECO:0000256" key="4">
    <source>
        <dbReference type="ARBA" id="ARBA00022801"/>
    </source>
</evidence>